<gene>
    <name evidence="9" type="ORF">V7V80_17785</name>
</gene>
<feature type="repeat" description="TPR" evidence="7">
    <location>
        <begin position="415"/>
        <end position="448"/>
    </location>
</feature>
<dbReference type="Pfam" id="PF04464">
    <property type="entry name" value="Glyphos_transf"/>
    <property type="match status" value="1"/>
</dbReference>
<dbReference type="SUPFAM" id="SSF53756">
    <property type="entry name" value="UDP-Glycosyltransferase/glycogen phosphorylase"/>
    <property type="match status" value="2"/>
</dbReference>
<keyword evidence="4" id="KW-0808">Transferase</keyword>
<evidence type="ECO:0000256" key="5">
    <source>
        <dbReference type="ARBA" id="ARBA00022944"/>
    </source>
</evidence>
<evidence type="ECO:0000259" key="8">
    <source>
        <dbReference type="Pfam" id="PF00534"/>
    </source>
</evidence>
<dbReference type="Pfam" id="PF00534">
    <property type="entry name" value="Glycos_transf_1"/>
    <property type="match status" value="1"/>
</dbReference>
<keyword evidence="7" id="KW-0802">TPR repeat</keyword>
<keyword evidence="6" id="KW-0472">Membrane</keyword>
<dbReference type="InterPro" id="IPR051612">
    <property type="entry name" value="Teichoic_Acid_Biosynth"/>
</dbReference>
<evidence type="ECO:0000256" key="3">
    <source>
        <dbReference type="ARBA" id="ARBA00022475"/>
    </source>
</evidence>
<proteinExistence type="inferred from homology"/>
<organism evidence="9 10">
    <name type="scientific">Pseudomonas kermanshahensis</name>
    <dbReference type="NCBI Taxonomy" id="2745482"/>
    <lineage>
        <taxon>Bacteria</taxon>
        <taxon>Pseudomonadati</taxon>
        <taxon>Pseudomonadota</taxon>
        <taxon>Gammaproteobacteria</taxon>
        <taxon>Pseudomonadales</taxon>
        <taxon>Pseudomonadaceae</taxon>
        <taxon>Pseudomonas</taxon>
    </lineage>
</organism>
<comment type="similarity">
    <text evidence="2">Belongs to the CDP-glycerol glycerophosphotransferase family.</text>
</comment>
<evidence type="ECO:0000256" key="1">
    <source>
        <dbReference type="ARBA" id="ARBA00004202"/>
    </source>
</evidence>
<evidence type="ECO:0000256" key="6">
    <source>
        <dbReference type="ARBA" id="ARBA00023136"/>
    </source>
</evidence>
<evidence type="ECO:0000256" key="7">
    <source>
        <dbReference type="PROSITE-ProRule" id="PRU00339"/>
    </source>
</evidence>
<dbReference type="InterPro" id="IPR011990">
    <property type="entry name" value="TPR-like_helical_dom_sf"/>
</dbReference>
<dbReference type="Gene3D" id="3.40.50.12580">
    <property type="match status" value="2"/>
</dbReference>
<dbReference type="RefSeq" id="WP_339550136.1">
    <property type="nucleotide sequence ID" value="NZ_JBBHLD010000016.1"/>
</dbReference>
<dbReference type="InterPro" id="IPR001296">
    <property type="entry name" value="Glyco_trans_1"/>
</dbReference>
<evidence type="ECO:0000256" key="4">
    <source>
        <dbReference type="ARBA" id="ARBA00022679"/>
    </source>
</evidence>
<keyword evidence="5" id="KW-0777">Teichoic acid biosynthesis</keyword>
<evidence type="ECO:0000256" key="2">
    <source>
        <dbReference type="ARBA" id="ARBA00010488"/>
    </source>
</evidence>
<evidence type="ECO:0000313" key="10">
    <source>
        <dbReference type="Proteomes" id="UP001377692"/>
    </source>
</evidence>
<dbReference type="PANTHER" id="PTHR37316:SF3">
    <property type="entry name" value="TEICHOIC ACID GLYCEROL-PHOSPHATE TRANSFERASE"/>
    <property type="match status" value="1"/>
</dbReference>
<protein>
    <submittedName>
        <fullName evidence="9">CDP-glycerol glycerophosphotransferase family protein</fullName>
    </submittedName>
</protein>
<comment type="subcellular location">
    <subcellularLocation>
        <location evidence="1">Cell membrane</location>
        <topology evidence="1">Peripheral membrane protein</topology>
    </subcellularLocation>
</comment>
<dbReference type="Pfam" id="PF13432">
    <property type="entry name" value="TPR_16"/>
    <property type="match status" value="2"/>
</dbReference>
<dbReference type="Gene3D" id="3.40.50.2000">
    <property type="entry name" value="Glycogen Phosphorylase B"/>
    <property type="match status" value="2"/>
</dbReference>
<dbReference type="Pfam" id="PF13181">
    <property type="entry name" value="TPR_8"/>
    <property type="match status" value="1"/>
</dbReference>
<dbReference type="Proteomes" id="UP001377692">
    <property type="component" value="Unassembled WGS sequence"/>
</dbReference>
<dbReference type="Gene3D" id="3.40.50.11820">
    <property type="match status" value="1"/>
</dbReference>
<dbReference type="PROSITE" id="PS50005">
    <property type="entry name" value="TPR"/>
    <property type="match status" value="2"/>
</dbReference>
<comment type="caution">
    <text evidence="9">The sequence shown here is derived from an EMBL/GenBank/DDBJ whole genome shotgun (WGS) entry which is preliminary data.</text>
</comment>
<dbReference type="InterPro" id="IPR019734">
    <property type="entry name" value="TPR_rpt"/>
</dbReference>
<dbReference type="Gene3D" id="1.25.40.10">
    <property type="entry name" value="Tetratricopeptide repeat domain"/>
    <property type="match status" value="2"/>
</dbReference>
<dbReference type="CDD" id="cd03811">
    <property type="entry name" value="GT4_GT28_WabH-like"/>
    <property type="match status" value="1"/>
</dbReference>
<feature type="domain" description="Glycosyl transferase family 1" evidence="8">
    <location>
        <begin position="1412"/>
        <end position="1555"/>
    </location>
</feature>
<keyword evidence="3" id="KW-1003">Cell membrane</keyword>
<accession>A0ABU8R9G8</accession>
<evidence type="ECO:0000313" key="9">
    <source>
        <dbReference type="EMBL" id="MEJ5906538.1"/>
    </source>
</evidence>
<feature type="repeat" description="TPR" evidence="7">
    <location>
        <begin position="557"/>
        <end position="590"/>
    </location>
</feature>
<dbReference type="InterPro" id="IPR043149">
    <property type="entry name" value="TagF_N"/>
</dbReference>
<sequence length="1579" mass="178454">MTEVVSVDDSLRLSEVLRVSGKRKVQLLGHDSDNLKLLRTQIFSQIKSTGGRQVEWFEALPEALEGALQEALPDGLQAEDGACLTVSLFAGIPADVFLMFDLADRQHLNQIQADGKSALSNFKKILVPGQWMARSLLGDKRLGLKATDVLVVGAPRIDYLRSLAEQAGETGERTTPRVLFAPIHSNWFDAAGNPMSSSSGLQEYLEELGHHCELTVSEDQRNKINKRPVTRELIDADIVITDYTSVAYEAWALGKPVIFPRWILGDAILEKAPNSAEAEIYRRKLGYHPESFDALLELIVAGSKLEVSAEVKDFCREYLSNFEESNSASKICAHLEYLSDPQWEEREEKTLADIERYLKEHQWAQAESALMSLVSVYPEDASLNNKLAIAYQGQHKWWQVVATLQAVVRVVRNSADIYHRLGVAEKKMGHFRSAANAYEHAILLSKTVPAEWYYRLGYCYETPCHEGPADLPAAINAYQKACELDKKHNAGKFGIGVFHAAAGRWSRANASFTEQLNLVKFDFDLHFRLGRAQERCYLWADAEVSFRNAVGLRMKSAESHFRLGFTLERQNKFEAALSSYKYAITLGGKNIAEWRYRAGILLMELGRLDEACNLFMSMQGSGAHQDFDRKRYEASLMSNRIDTIKAELADNAEKSSVWYEFYEANLQLGMAGAARDSLANAVRFAQEEQVQKLVSLSGSLNTKLAEVQFIESRLERDCTQPATWISYSKALVVVGQLAAAAEAIQQAIWRTNQHEAGLYYELGRLLALSGAIEKACEAFRSYKIIQRPTSAYEDKFLTDSTLNFHATYKEYIELLPVMDDCILYEVHNGSSMACNPLAIFEHVLASEEYANHKHFWVINDLTKVEQRFRNLKNVFFVKRGSALYLRLIASCKYLICNGTFAEYFVRKPGQQYLNTWHGTPLKTLGRAMNTPPYTRANTARNFLHATHLIFPNEHTRLTQIEGHSIDRIVSGAQLISGYPRNDQLYKIDQEKLYEVRRTLGISSRKPVVLFAPTYRGSWNTPELEAEVLIEQLKSIISDDYTLLFRGHHLVEKQLVEMKLPVKLAPQSIDTNALLPVADVLISDYSSIIIDYMTLQRPVLHFIPDWDEYKSERGLYFERSDLPWPQCQTTDELRGLIHSALNDPGLYVNATYREFHERFCGVEDGRSTQRVVEFFFQERGVASPRNDKKPIVVRSALGTINGVATSAISLVQNLAAQGKDVVLLLDTVELRKEEAGFDAIRKLEEVANVIFRSGRTSMSLEQQWVSDKFNAEGIFYSQTMRDVYESAMQQEVYRVVAGLEAEISVDHQGYHPFWAGFMAAIPANRHLIYLHNDMLEESEKRLPNLRKVFEFYRDYDAFLNVSESSMQTNRESFKGINPGIVDQFHLVRNGLDVNRIITDAELEPDDAGYHLLKSDQRFKIVNVARMWPEKNQVRLIEMVKLLVEEGHDVALYILGTGPLHAELENLIKELELKDRVILLGVQRNPFPFVKASQCHVLSSDYEGQGIVLLEAMTLGVPCVSTDIPGPDSVLENGLGILTPLTPEGLAEGVKQVIKGEFIPRPFDAREYNAVAYGDFALAAQ</sequence>
<dbReference type="SMART" id="SM00028">
    <property type="entry name" value="TPR"/>
    <property type="match status" value="5"/>
</dbReference>
<dbReference type="PANTHER" id="PTHR37316">
    <property type="entry name" value="TEICHOIC ACID GLYCEROL-PHOSPHATE PRIMASE"/>
    <property type="match status" value="1"/>
</dbReference>
<name>A0ABU8R9G8_9PSED</name>
<reference evidence="9 10" key="1">
    <citation type="submission" date="2024-02" db="EMBL/GenBank/DDBJ databases">
        <title>Identification of pathogenicity and growth-promoting functions of Pseudomonas putida variants.</title>
        <authorList>
            <person name="Sun J."/>
        </authorList>
    </citation>
    <scope>NUCLEOTIDE SEQUENCE [LARGE SCALE GENOMIC DNA]</scope>
    <source>
        <strain evidence="9 10">A04</strain>
    </source>
</reference>
<dbReference type="InterPro" id="IPR007554">
    <property type="entry name" value="Glycerophosphate_synth"/>
</dbReference>
<dbReference type="InterPro" id="IPR043148">
    <property type="entry name" value="TagF_C"/>
</dbReference>
<keyword evidence="10" id="KW-1185">Reference proteome</keyword>
<dbReference type="EMBL" id="JBBHLD010000016">
    <property type="protein sequence ID" value="MEJ5906538.1"/>
    <property type="molecule type" value="Genomic_DNA"/>
</dbReference>
<dbReference type="SUPFAM" id="SSF48452">
    <property type="entry name" value="TPR-like"/>
    <property type="match status" value="2"/>
</dbReference>